<dbReference type="AlphaFoldDB" id="A0A5C3KN13"/>
<sequence length="67" mass="7368">MAINGGCESDVESGRKRVGQVPVIGYRAGRSKSNRKHVGRNVGRNEQAQLLGGYNQADRESTHCQKR</sequence>
<reference evidence="2 3" key="1">
    <citation type="journal article" date="2019" name="Nat. Ecol. Evol.">
        <title>Megaphylogeny resolves global patterns of mushroom evolution.</title>
        <authorList>
            <person name="Varga T."/>
            <person name="Krizsan K."/>
            <person name="Foldi C."/>
            <person name="Dima B."/>
            <person name="Sanchez-Garcia M."/>
            <person name="Sanchez-Ramirez S."/>
            <person name="Szollosi G.J."/>
            <person name="Szarkandi J.G."/>
            <person name="Papp V."/>
            <person name="Albert L."/>
            <person name="Andreopoulos W."/>
            <person name="Angelini C."/>
            <person name="Antonin V."/>
            <person name="Barry K.W."/>
            <person name="Bougher N.L."/>
            <person name="Buchanan P."/>
            <person name="Buyck B."/>
            <person name="Bense V."/>
            <person name="Catcheside P."/>
            <person name="Chovatia M."/>
            <person name="Cooper J."/>
            <person name="Damon W."/>
            <person name="Desjardin D."/>
            <person name="Finy P."/>
            <person name="Geml J."/>
            <person name="Haridas S."/>
            <person name="Hughes K."/>
            <person name="Justo A."/>
            <person name="Karasinski D."/>
            <person name="Kautmanova I."/>
            <person name="Kiss B."/>
            <person name="Kocsube S."/>
            <person name="Kotiranta H."/>
            <person name="LaButti K.M."/>
            <person name="Lechner B.E."/>
            <person name="Liimatainen K."/>
            <person name="Lipzen A."/>
            <person name="Lukacs Z."/>
            <person name="Mihaltcheva S."/>
            <person name="Morgado L.N."/>
            <person name="Niskanen T."/>
            <person name="Noordeloos M.E."/>
            <person name="Ohm R.A."/>
            <person name="Ortiz-Santana B."/>
            <person name="Ovrebo C."/>
            <person name="Racz N."/>
            <person name="Riley R."/>
            <person name="Savchenko A."/>
            <person name="Shiryaev A."/>
            <person name="Soop K."/>
            <person name="Spirin V."/>
            <person name="Szebenyi C."/>
            <person name="Tomsovsky M."/>
            <person name="Tulloss R.E."/>
            <person name="Uehling J."/>
            <person name="Grigoriev I.V."/>
            <person name="Vagvolgyi C."/>
            <person name="Papp T."/>
            <person name="Martin F.M."/>
            <person name="Miettinen O."/>
            <person name="Hibbett D.S."/>
            <person name="Nagy L.G."/>
        </authorList>
    </citation>
    <scope>NUCLEOTIDE SEQUENCE [LARGE SCALE GENOMIC DNA]</scope>
    <source>
        <strain evidence="2 3">CBS 121175</strain>
    </source>
</reference>
<evidence type="ECO:0000256" key="1">
    <source>
        <dbReference type="SAM" id="MobiDB-lite"/>
    </source>
</evidence>
<evidence type="ECO:0000313" key="3">
    <source>
        <dbReference type="Proteomes" id="UP000307440"/>
    </source>
</evidence>
<protein>
    <submittedName>
        <fullName evidence="2">Uncharacterized protein</fullName>
    </submittedName>
</protein>
<proteinExistence type="predicted"/>
<feature type="region of interest" description="Disordered" evidence="1">
    <location>
        <begin position="28"/>
        <end position="67"/>
    </location>
</feature>
<dbReference type="EMBL" id="ML210256">
    <property type="protein sequence ID" value="TFK21851.1"/>
    <property type="molecule type" value="Genomic_DNA"/>
</dbReference>
<organism evidence="2 3">
    <name type="scientific">Coprinopsis marcescibilis</name>
    <name type="common">Agaric fungus</name>
    <name type="synonym">Psathyrella marcescibilis</name>
    <dbReference type="NCBI Taxonomy" id="230819"/>
    <lineage>
        <taxon>Eukaryota</taxon>
        <taxon>Fungi</taxon>
        <taxon>Dikarya</taxon>
        <taxon>Basidiomycota</taxon>
        <taxon>Agaricomycotina</taxon>
        <taxon>Agaricomycetes</taxon>
        <taxon>Agaricomycetidae</taxon>
        <taxon>Agaricales</taxon>
        <taxon>Agaricineae</taxon>
        <taxon>Psathyrellaceae</taxon>
        <taxon>Coprinopsis</taxon>
    </lineage>
</organism>
<evidence type="ECO:0000313" key="2">
    <source>
        <dbReference type="EMBL" id="TFK21851.1"/>
    </source>
</evidence>
<accession>A0A5C3KN13</accession>
<keyword evidence="3" id="KW-1185">Reference proteome</keyword>
<gene>
    <name evidence="2" type="ORF">FA15DRAFT_672145</name>
</gene>
<dbReference type="Proteomes" id="UP000307440">
    <property type="component" value="Unassembled WGS sequence"/>
</dbReference>
<name>A0A5C3KN13_COPMA</name>
<feature type="compositionally biased region" description="Basic and acidic residues" evidence="1">
    <location>
        <begin position="57"/>
        <end position="67"/>
    </location>
</feature>
<feature type="compositionally biased region" description="Basic residues" evidence="1">
    <location>
        <begin position="29"/>
        <end position="39"/>
    </location>
</feature>